<evidence type="ECO:0000313" key="2">
    <source>
        <dbReference type="EMBL" id="CAD8824157.1"/>
    </source>
</evidence>
<evidence type="ECO:0008006" key="3">
    <source>
        <dbReference type="Google" id="ProtNLM"/>
    </source>
</evidence>
<feature type="compositionally biased region" description="Polar residues" evidence="1">
    <location>
        <begin position="183"/>
        <end position="202"/>
    </location>
</feature>
<gene>
    <name evidence="2" type="ORF">TOLI1172_LOCUS8556</name>
</gene>
<sequence length="455" mass="49717">MNSGMPWADSVGQIPGLADHHLHEEQQMKMGMMPGSRSFTRNSDFLPVEMNEQMNEKTQIHEPMEINERVRRRGLKISELLNADDAQKQDNHMLGTWDSIRPSNMTALWNGSEANQLVDAFRSSSEPVSQSVSNVPANYMSGPPTHAFRYSPGVECTAQSLGASPTVLPSFSQLAVHDKDATEGSNAGSYASSDLSPSNWRRASSPLANGVSRLGISKETNSPRLVGGMRQQAARNYSAAQRALVTDDDLSPANSRLNRRLTDNGYGHFSAPSQVRGGYVSTQTGIVPQQIYPASEFERPQDATRMNGQYGAMVQPTFGGPQQNVEDDEGPYLTSSAQGTPRKRCATGGSKFCHVCRHLGKSSSLLCSNSTKGTCKKVICERCFVKNKWDWESAASNPDAFICCHCRGECPSKASCYTYKEVNKRRGKDNGRRVISLPKTGDDSSPSSQAEENTS</sequence>
<evidence type="ECO:0000256" key="1">
    <source>
        <dbReference type="SAM" id="MobiDB-lite"/>
    </source>
</evidence>
<protein>
    <recommendedName>
        <fullName evidence="3">Zinc-finger domain-containing protein</fullName>
    </recommendedName>
</protein>
<dbReference type="EMBL" id="HBFP01011825">
    <property type="protein sequence ID" value="CAD8824157.1"/>
    <property type="molecule type" value="Transcribed_RNA"/>
</dbReference>
<dbReference type="AlphaFoldDB" id="A0A7S0ZJW2"/>
<reference evidence="2" key="1">
    <citation type="submission" date="2021-01" db="EMBL/GenBank/DDBJ databases">
        <authorList>
            <person name="Corre E."/>
            <person name="Pelletier E."/>
            <person name="Niang G."/>
            <person name="Scheremetjew M."/>
            <person name="Finn R."/>
            <person name="Kale V."/>
            <person name="Holt S."/>
            <person name="Cochrane G."/>
            <person name="Meng A."/>
            <person name="Brown T."/>
            <person name="Cohen L."/>
        </authorList>
    </citation>
    <scope>NUCLEOTIDE SEQUENCE</scope>
    <source>
        <strain evidence="2">CCMP3278</strain>
    </source>
</reference>
<organism evidence="2">
    <name type="scientific">Timspurckia oligopyrenoides</name>
    <dbReference type="NCBI Taxonomy" id="708627"/>
    <lineage>
        <taxon>Eukaryota</taxon>
        <taxon>Rhodophyta</taxon>
        <taxon>Bangiophyceae</taxon>
        <taxon>Porphyridiales</taxon>
        <taxon>Porphyridiaceae</taxon>
        <taxon>Timspurckia</taxon>
    </lineage>
</organism>
<feature type="region of interest" description="Disordered" evidence="1">
    <location>
        <begin position="425"/>
        <end position="455"/>
    </location>
</feature>
<feature type="region of interest" description="Disordered" evidence="1">
    <location>
        <begin position="182"/>
        <end position="206"/>
    </location>
</feature>
<feature type="compositionally biased region" description="Polar residues" evidence="1">
    <location>
        <begin position="443"/>
        <end position="455"/>
    </location>
</feature>
<name>A0A7S0ZJW2_9RHOD</name>
<proteinExistence type="predicted"/>
<accession>A0A7S0ZJW2</accession>